<dbReference type="Gene3D" id="3.40.190.10">
    <property type="entry name" value="Periplasmic binding protein-like II"/>
    <property type="match status" value="2"/>
</dbReference>
<accession>A0A4R7JB41</accession>
<name>A0A4R7JB41_9ACTN</name>
<dbReference type="EMBL" id="SOAW01000001">
    <property type="protein sequence ID" value="TDT34156.1"/>
    <property type="molecule type" value="Genomic_DNA"/>
</dbReference>
<gene>
    <name evidence="2" type="ORF">CLV29_1810</name>
</gene>
<dbReference type="PROSITE" id="PS51257">
    <property type="entry name" value="PROKAR_LIPOPROTEIN"/>
    <property type="match status" value="1"/>
</dbReference>
<dbReference type="PANTHER" id="PTHR31528">
    <property type="entry name" value="4-AMINO-5-HYDROXYMETHYL-2-METHYLPYRIMIDINE PHOSPHATE SYNTHASE THI11-RELATED"/>
    <property type="match status" value="1"/>
</dbReference>
<evidence type="ECO:0000259" key="1">
    <source>
        <dbReference type="Pfam" id="PF09084"/>
    </source>
</evidence>
<dbReference type="AlphaFoldDB" id="A0A4R7JB41"/>
<protein>
    <submittedName>
        <fullName evidence="2">NitT/TauT family transport system substrate-binding protein</fullName>
    </submittedName>
</protein>
<evidence type="ECO:0000313" key="2">
    <source>
        <dbReference type="EMBL" id="TDT34156.1"/>
    </source>
</evidence>
<dbReference type="OrthoDB" id="174578at2"/>
<dbReference type="InterPro" id="IPR015168">
    <property type="entry name" value="SsuA/THI5"/>
</dbReference>
<evidence type="ECO:0000313" key="3">
    <source>
        <dbReference type="Proteomes" id="UP000295371"/>
    </source>
</evidence>
<sequence length="369" mass="38891">MSDRTEYQNVRRSLPKALVGALAAALILTGCTGGTQETDTGRGSAISAKRCAQNEAAGEITYLTGYQYQSSASILEVISAEALGYYDALCLDVTIEPGNGDTGTNAQVLAANTVQFSAVSQQDLLLFHDNGVQIRGISSYSDAGLEILMTMPQITELPQLDGTTLGHKGSMPTTVLAMLDSAGVDVDSLTQVTVGFDPSVLPRGQVQSLTGFLSNEPNQLAAAGTPPTVWRPYDYGVPSSLGALAVNPAFADANPSATEDFLRATFRAFDHCAVNAEECVGYAADVAEAGYDTEHNLSVWQSEVEVIRETAEGPLGEIDPSNIAAINQMLIDYGLVNTPLSDAEAEQLFDPSVVPTLYDDSGALIWPAP</sequence>
<organism evidence="2 3">
    <name type="scientific">Naumannella halotolerans</name>
    <dbReference type="NCBI Taxonomy" id="993414"/>
    <lineage>
        <taxon>Bacteria</taxon>
        <taxon>Bacillati</taxon>
        <taxon>Actinomycetota</taxon>
        <taxon>Actinomycetes</taxon>
        <taxon>Propionibacteriales</taxon>
        <taxon>Propionibacteriaceae</taxon>
        <taxon>Naumannella</taxon>
    </lineage>
</organism>
<keyword evidence="3" id="KW-1185">Reference proteome</keyword>
<proteinExistence type="predicted"/>
<comment type="caution">
    <text evidence="2">The sequence shown here is derived from an EMBL/GenBank/DDBJ whole genome shotgun (WGS) entry which is preliminary data.</text>
</comment>
<dbReference type="GO" id="GO:0009228">
    <property type="term" value="P:thiamine biosynthetic process"/>
    <property type="evidence" value="ECO:0007669"/>
    <property type="project" value="InterPro"/>
</dbReference>
<feature type="domain" description="SsuA/THI5-like" evidence="1">
    <location>
        <begin position="75"/>
        <end position="275"/>
    </location>
</feature>
<dbReference type="InterPro" id="IPR027939">
    <property type="entry name" value="NMT1/THI5"/>
</dbReference>
<reference evidence="2 3" key="1">
    <citation type="submission" date="2019-03" db="EMBL/GenBank/DDBJ databases">
        <title>Genomic Encyclopedia of Archaeal and Bacterial Type Strains, Phase II (KMG-II): from individual species to whole genera.</title>
        <authorList>
            <person name="Goeker M."/>
        </authorList>
    </citation>
    <scope>NUCLEOTIDE SEQUENCE [LARGE SCALE GENOMIC DNA]</scope>
    <source>
        <strain evidence="2 3">DSM 24323</strain>
    </source>
</reference>
<dbReference type="Pfam" id="PF09084">
    <property type="entry name" value="NMT1"/>
    <property type="match status" value="1"/>
</dbReference>
<dbReference type="SUPFAM" id="SSF53850">
    <property type="entry name" value="Periplasmic binding protein-like II"/>
    <property type="match status" value="1"/>
</dbReference>
<dbReference type="Proteomes" id="UP000295371">
    <property type="component" value="Unassembled WGS sequence"/>
</dbReference>
<dbReference type="RefSeq" id="WP_133754570.1">
    <property type="nucleotide sequence ID" value="NZ_SOAW01000001.1"/>
</dbReference>
<dbReference type="PANTHER" id="PTHR31528:SF3">
    <property type="entry name" value="THIAMINE BIOSYNTHESIS PROTEIN HI_0357-RELATED"/>
    <property type="match status" value="1"/>
</dbReference>